<protein>
    <submittedName>
        <fullName evidence="1">Uncharacterized protein</fullName>
    </submittedName>
</protein>
<keyword evidence="2" id="KW-1185">Reference proteome</keyword>
<comment type="caution">
    <text evidence="1">The sequence shown here is derived from an EMBL/GenBank/DDBJ whole genome shotgun (WGS) entry which is preliminary data.</text>
</comment>
<feature type="non-terminal residue" evidence="1">
    <location>
        <position position="1"/>
    </location>
</feature>
<dbReference type="EMBL" id="JAESDN010000005">
    <property type="protein sequence ID" value="KAG7049816.1"/>
    <property type="molecule type" value="Genomic_DNA"/>
</dbReference>
<gene>
    <name evidence="1" type="ORF">JMJ77_012574</name>
</gene>
<organism evidence="1 2">
    <name type="scientific">Colletotrichum scovillei</name>
    <dbReference type="NCBI Taxonomy" id="1209932"/>
    <lineage>
        <taxon>Eukaryota</taxon>
        <taxon>Fungi</taxon>
        <taxon>Dikarya</taxon>
        <taxon>Ascomycota</taxon>
        <taxon>Pezizomycotina</taxon>
        <taxon>Sordariomycetes</taxon>
        <taxon>Hypocreomycetidae</taxon>
        <taxon>Glomerellales</taxon>
        <taxon>Glomerellaceae</taxon>
        <taxon>Colletotrichum</taxon>
        <taxon>Colletotrichum acutatum species complex</taxon>
    </lineage>
</organism>
<reference evidence="1" key="1">
    <citation type="submission" date="2021-05" db="EMBL/GenBank/DDBJ databases">
        <title>Comparative genomics of three Colletotrichum scovillei strains and genetic complementation revealed genes involved fungal growth and virulence on chili pepper.</title>
        <authorList>
            <person name="Hsieh D.-K."/>
            <person name="Chuang S.-C."/>
            <person name="Chen C.-Y."/>
            <person name="Chao Y.-T."/>
            <person name="Lu M.-Y.J."/>
            <person name="Lee M.-H."/>
            <person name="Shih M.-C."/>
        </authorList>
    </citation>
    <scope>NUCLEOTIDE SEQUENCE</scope>
    <source>
        <strain evidence="1">Coll-153</strain>
    </source>
</reference>
<dbReference type="Proteomes" id="UP000699042">
    <property type="component" value="Unassembled WGS sequence"/>
</dbReference>
<evidence type="ECO:0000313" key="1">
    <source>
        <dbReference type="EMBL" id="KAG7049816.1"/>
    </source>
</evidence>
<name>A0A9P7R411_9PEZI</name>
<dbReference type="AlphaFoldDB" id="A0A9P7R411"/>
<proteinExistence type="predicted"/>
<evidence type="ECO:0000313" key="2">
    <source>
        <dbReference type="Proteomes" id="UP000699042"/>
    </source>
</evidence>
<sequence>MLKTYSACSLVCVQPDMISEPMSWPPARLCHMDSAHCR</sequence>
<accession>A0A9P7R411</accession>